<protein>
    <submittedName>
        <fullName evidence="4">Uncharacterized protein</fullName>
    </submittedName>
</protein>
<organism evidence="4 5">
    <name type="scientific">Nyssa sinensis</name>
    <dbReference type="NCBI Taxonomy" id="561372"/>
    <lineage>
        <taxon>Eukaryota</taxon>
        <taxon>Viridiplantae</taxon>
        <taxon>Streptophyta</taxon>
        <taxon>Embryophyta</taxon>
        <taxon>Tracheophyta</taxon>
        <taxon>Spermatophyta</taxon>
        <taxon>Magnoliopsida</taxon>
        <taxon>eudicotyledons</taxon>
        <taxon>Gunneridae</taxon>
        <taxon>Pentapetalae</taxon>
        <taxon>asterids</taxon>
        <taxon>Cornales</taxon>
        <taxon>Nyssaceae</taxon>
        <taxon>Nyssa</taxon>
    </lineage>
</organism>
<evidence type="ECO:0000313" key="4">
    <source>
        <dbReference type="EMBL" id="KAA8533395.1"/>
    </source>
</evidence>
<name>A0A5J5AQI0_9ASTE</name>
<dbReference type="OrthoDB" id="27234at2759"/>
<dbReference type="Gene3D" id="3.60.21.10">
    <property type="match status" value="1"/>
</dbReference>
<feature type="domain" description="TMEM62 Ig-like" evidence="3">
    <location>
        <begin position="324"/>
        <end position="410"/>
    </location>
</feature>
<keyword evidence="1" id="KW-0732">Signal</keyword>
<dbReference type="GO" id="GO:0016787">
    <property type="term" value="F:hydrolase activity"/>
    <property type="evidence" value="ECO:0007669"/>
    <property type="project" value="InterPro"/>
</dbReference>
<evidence type="ECO:0000313" key="5">
    <source>
        <dbReference type="Proteomes" id="UP000325577"/>
    </source>
</evidence>
<dbReference type="Pfam" id="PF24384">
    <property type="entry name" value="Ig_TMM62"/>
    <property type="match status" value="1"/>
</dbReference>
<evidence type="ECO:0000259" key="3">
    <source>
        <dbReference type="Pfam" id="PF24384"/>
    </source>
</evidence>
<dbReference type="Proteomes" id="UP000325577">
    <property type="component" value="Linkage Group LG18"/>
</dbReference>
<dbReference type="SUPFAM" id="SSF56300">
    <property type="entry name" value="Metallo-dependent phosphatases"/>
    <property type="match status" value="1"/>
</dbReference>
<dbReference type="EMBL" id="CM018041">
    <property type="protein sequence ID" value="KAA8533395.1"/>
    <property type="molecule type" value="Genomic_DNA"/>
</dbReference>
<evidence type="ECO:0000259" key="2">
    <source>
        <dbReference type="Pfam" id="PF00149"/>
    </source>
</evidence>
<sequence>MGLAILILLLCSAIPSAISSHQPHENLYDAKSQIIDVRGGPHMWCALSMINPSLVLITGDLTDGKSKDLLTMKQDEEWAEYQNVMEDVAKRSGLKKSIFYDLRGNHDNFGVPVVDGSFDFFSKYSINGQLGRSGPVHSVTVQLSYYLETVERKLLFVGFDSTMSVGLRGPTNLLGHPTDQLLTEIDSELSQWNSQSAKTITKISFGHFPLSFSATSCSGKSLKDIFLKHSLTAYLCGHLHTRFGKNLKQHHQSGHHLLFSQNYFQLNTHQIPSESTHNCSNIASPVEEFWEWEMGDWRKSRVMSILAIDRGYVSFVDIDFKLGAKRTIILPTFPLDSRFILTSSLNKYKCQSMDLSSYGTVRALVFSASLIVSVVAKIYDLRPRNLLVVLETLMSKLESTSSRGDLYAAP</sequence>
<dbReference type="InterPro" id="IPR029052">
    <property type="entry name" value="Metallo-depent_PP-like"/>
</dbReference>
<dbReference type="Pfam" id="PF00149">
    <property type="entry name" value="Metallophos"/>
    <property type="match status" value="1"/>
</dbReference>
<dbReference type="PANTHER" id="PTHR14795:SF0">
    <property type="entry name" value="TRANSMEMBRANE PROTEIN 62"/>
    <property type="match status" value="1"/>
</dbReference>
<feature type="chain" id="PRO_5023901609" evidence="1">
    <location>
        <begin position="20"/>
        <end position="410"/>
    </location>
</feature>
<dbReference type="InterPro" id="IPR004843">
    <property type="entry name" value="Calcineurin-like_PHP"/>
</dbReference>
<accession>A0A5J5AQI0</accession>
<feature type="domain" description="Calcineurin-like phosphoesterase" evidence="2">
    <location>
        <begin position="51"/>
        <end position="241"/>
    </location>
</feature>
<dbReference type="InterPro" id="IPR056229">
    <property type="entry name" value="Ig_TMM62"/>
</dbReference>
<gene>
    <name evidence="4" type="ORF">F0562_031171</name>
</gene>
<evidence type="ECO:0000256" key="1">
    <source>
        <dbReference type="SAM" id="SignalP"/>
    </source>
</evidence>
<dbReference type="PANTHER" id="PTHR14795">
    <property type="entry name" value="HELICASE RELATED"/>
    <property type="match status" value="1"/>
</dbReference>
<dbReference type="AlphaFoldDB" id="A0A5J5AQI0"/>
<keyword evidence="5" id="KW-1185">Reference proteome</keyword>
<feature type="signal peptide" evidence="1">
    <location>
        <begin position="1"/>
        <end position="19"/>
    </location>
</feature>
<reference evidence="4 5" key="1">
    <citation type="submission" date="2019-09" db="EMBL/GenBank/DDBJ databases">
        <title>A chromosome-level genome assembly of the Chinese tupelo Nyssa sinensis.</title>
        <authorList>
            <person name="Yang X."/>
            <person name="Kang M."/>
            <person name="Yang Y."/>
            <person name="Xiong H."/>
            <person name="Wang M."/>
            <person name="Zhang Z."/>
            <person name="Wang Z."/>
            <person name="Wu H."/>
            <person name="Ma T."/>
            <person name="Liu J."/>
            <person name="Xi Z."/>
        </authorList>
    </citation>
    <scope>NUCLEOTIDE SEQUENCE [LARGE SCALE GENOMIC DNA]</scope>
    <source>
        <strain evidence="4">J267</strain>
        <tissue evidence="4">Leaf</tissue>
    </source>
</reference>
<proteinExistence type="predicted"/>